<evidence type="ECO:0000313" key="2">
    <source>
        <dbReference type="Proteomes" id="UP000199506"/>
    </source>
</evidence>
<sequence length="109" mass="12849">MADINELAEKKLKSRMTKIRKCNREPEEKAKFSEKLGVSFDVEFHNKNPDKLADGITFITTPEGRILLAEYYYEIPETQEYTSLPIDEKKLKSILEFFDEYKLEFDDSD</sequence>
<proteinExistence type="predicted"/>
<dbReference type="EMBL" id="FOAK01000013">
    <property type="protein sequence ID" value="SEL25506.1"/>
    <property type="molecule type" value="Genomic_DNA"/>
</dbReference>
<evidence type="ECO:0000313" key="1">
    <source>
        <dbReference type="EMBL" id="SEL25506.1"/>
    </source>
</evidence>
<protein>
    <submittedName>
        <fullName evidence="1">Uncharacterized protein</fullName>
    </submittedName>
</protein>
<dbReference type="OrthoDB" id="78026at2157"/>
<accession>A0A1H7NPX6</accession>
<organism evidence="1 2">
    <name type="scientific">Methanobrevibacter gottschalkii</name>
    <dbReference type="NCBI Taxonomy" id="190974"/>
    <lineage>
        <taxon>Archaea</taxon>
        <taxon>Methanobacteriati</taxon>
        <taxon>Methanobacteriota</taxon>
        <taxon>Methanomada group</taxon>
        <taxon>Methanobacteria</taxon>
        <taxon>Methanobacteriales</taxon>
        <taxon>Methanobacteriaceae</taxon>
        <taxon>Methanobrevibacter</taxon>
    </lineage>
</organism>
<dbReference type="STRING" id="190974.SAMN05216439_0242"/>
<dbReference type="RefSeq" id="WP_069574705.1">
    <property type="nucleotide sequence ID" value="NZ_FOAK01000013.1"/>
</dbReference>
<reference evidence="1 2" key="1">
    <citation type="submission" date="2016-10" db="EMBL/GenBank/DDBJ databases">
        <authorList>
            <person name="de Groot N.N."/>
        </authorList>
    </citation>
    <scope>NUCLEOTIDE SEQUENCE [LARGE SCALE GENOMIC DNA]</scope>
    <source>
        <strain evidence="1 2">DSM 11978</strain>
    </source>
</reference>
<name>A0A1H7NPX6_9EURY</name>
<gene>
    <name evidence="1" type="ORF">SAMN05216439_0242</name>
</gene>
<dbReference type="Proteomes" id="UP000199506">
    <property type="component" value="Unassembled WGS sequence"/>
</dbReference>
<dbReference type="AlphaFoldDB" id="A0A1H7NPX6"/>